<feature type="domain" description="N-acetyltransferase" evidence="1">
    <location>
        <begin position="1"/>
        <end position="156"/>
    </location>
</feature>
<dbReference type="Gene3D" id="3.40.630.30">
    <property type="match status" value="1"/>
</dbReference>
<evidence type="ECO:0000313" key="2">
    <source>
        <dbReference type="EMBL" id="RGE86427.1"/>
    </source>
</evidence>
<dbReference type="InterPro" id="IPR016181">
    <property type="entry name" value="Acyl_CoA_acyltransferase"/>
</dbReference>
<gene>
    <name evidence="2" type="ORF">DW016_10210</name>
</gene>
<dbReference type="InterPro" id="IPR000182">
    <property type="entry name" value="GNAT_dom"/>
</dbReference>
<dbReference type="SUPFAM" id="SSF55729">
    <property type="entry name" value="Acyl-CoA N-acyltransferases (Nat)"/>
    <property type="match status" value="1"/>
</dbReference>
<reference evidence="2 3" key="1">
    <citation type="submission" date="2018-08" db="EMBL/GenBank/DDBJ databases">
        <title>A genome reference for cultivated species of the human gut microbiota.</title>
        <authorList>
            <person name="Zou Y."/>
            <person name="Xue W."/>
            <person name="Luo G."/>
        </authorList>
    </citation>
    <scope>NUCLEOTIDE SEQUENCE [LARGE SCALE GENOMIC DNA]</scope>
    <source>
        <strain evidence="2 3">AF37-2AT</strain>
    </source>
</reference>
<dbReference type="Pfam" id="PF00583">
    <property type="entry name" value="Acetyltransf_1"/>
    <property type="match status" value="1"/>
</dbReference>
<comment type="caution">
    <text evidence="2">The sequence shown here is derived from an EMBL/GenBank/DDBJ whole genome shotgun (WGS) entry which is preliminary data.</text>
</comment>
<proteinExistence type="predicted"/>
<sequence length="157" mass="18614">MKLKLIRATFSDCPDIYRLQIRSFGELLEKYQDYETNPGAEKIERIYERFQQSETDYWMIKLNEEIIGAVRVCDFGTLCKLKQIFILPEFQNKGYAQDTINAVEALYPKAIRWELDTILQEKKLCHLYEKMNYTRTGKIENIKKGMDLVFYAKSLSN</sequence>
<name>A0A3E3K196_9FIRM</name>
<accession>A0A3E3K196</accession>
<keyword evidence="2" id="KW-0808">Transferase</keyword>
<dbReference type="PROSITE" id="PS51186">
    <property type="entry name" value="GNAT"/>
    <property type="match status" value="1"/>
</dbReference>
<dbReference type="OrthoDB" id="9786032at2"/>
<protein>
    <submittedName>
        <fullName evidence="2">GNAT family N-acetyltransferase</fullName>
    </submittedName>
</protein>
<dbReference type="Proteomes" id="UP000261080">
    <property type="component" value="Unassembled WGS sequence"/>
</dbReference>
<dbReference type="AlphaFoldDB" id="A0A3E3K196"/>
<dbReference type="CDD" id="cd04301">
    <property type="entry name" value="NAT_SF"/>
    <property type="match status" value="1"/>
</dbReference>
<dbReference type="RefSeq" id="WP_024733031.1">
    <property type="nucleotide sequence ID" value="NZ_CALBAT010000028.1"/>
</dbReference>
<organism evidence="2 3">
    <name type="scientific">Sellimonas intestinalis</name>
    <dbReference type="NCBI Taxonomy" id="1653434"/>
    <lineage>
        <taxon>Bacteria</taxon>
        <taxon>Bacillati</taxon>
        <taxon>Bacillota</taxon>
        <taxon>Clostridia</taxon>
        <taxon>Lachnospirales</taxon>
        <taxon>Lachnospiraceae</taxon>
        <taxon>Sellimonas</taxon>
    </lineage>
</organism>
<evidence type="ECO:0000259" key="1">
    <source>
        <dbReference type="PROSITE" id="PS51186"/>
    </source>
</evidence>
<dbReference type="GeneID" id="97193272"/>
<dbReference type="GO" id="GO:0016747">
    <property type="term" value="F:acyltransferase activity, transferring groups other than amino-acyl groups"/>
    <property type="evidence" value="ECO:0007669"/>
    <property type="project" value="InterPro"/>
</dbReference>
<evidence type="ECO:0000313" key="3">
    <source>
        <dbReference type="Proteomes" id="UP000261080"/>
    </source>
</evidence>
<keyword evidence="3" id="KW-1185">Reference proteome</keyword>
<dbReference type="EMBL" id="QVLX01000005">
    <property type="protein sequence ID" value="RGE86427.1"/>
    <property type="molecule type" value="Genomic_DNA"/>
</dbReference>